<dbReference type="SUPFAM" id="SSF58104">
    <property type="entry name" value="Methyl-accepting chemotaxis protein (MCP) signaling domain"/>
    <property type="match status" value="1"/>
</dbReference>
<dbReference type="EMBL" id="JACHNY010000003">
    <property type="protein sequence ID" value="MBB4617442.1"/>
    <property type="molecule type" value="Genomic_DNA"/>
</dbReference>
<evidence type="ECO:0000259" key="3">
    <source>
        <dbReference type="PROSITE" id="PS50111"/>
    </source>
</evidence>
<gene>
    <name evidence="4" type="ORF">GGQ96_001570</name>
</gene>
<feature type="domain" description="Methyl-accepting transducer" evidence="3">
    <location>
        <begin position="169"/>
        <end position="382"/>
    </location>
</feature>
<dbReference type="GO" id="GO:0007165">
    <property type="term" value="P:signal transduction"/>
    <property type="evidence" value="ECO:0007669"/>
    <property type="project" value="UniProtKB-KW"/>
</dbReference>
<reference evidence="4 5" key="1">
    <citation type="submission" date="2020-08" db="EMBL/GenBank/DDBJ databases">
        <title>Genomic Encyclopedia of Type Strains, Phase IV (KMG-IV): sequencing the most valuable type-strain genomes for metagenomic binning, comparative biology and taxonomic classification.</title>
        <authorList>
            <person name="Goeker M."/>
        </authorList>
    </citation>
    <scope>NUCLEOTIDE SEQUENCE [LARGE SCALE GENOMIC DNA]</scope>
    <source>
        <strain evidence="4 5">DSM 15867</strain>
    </source>
</reference>
<evidence type="ECO:0000256" key="1">
    <source>
        <dbReference type="ARBA" id="ARBA00023224"/>
    </source>
</evidence>
<proteinExistence type="predicted"/>
<dbReference type="InterPro" id="IPR046342">
    <property type="entry name" value="CBS_dom_sf"/>
</dbReference>
<dbReference type="PANTHER" id="PTHR32089">
    <property type="entry name" value="METHYL-ACCEPTING CHEMOTAXIS PROTEIN MCPB"/>
    <property type="match status" value="1"/>
</dbReference>
<dbReference type="SMART" id="SM00283">
    <property type="entry name" value="MA"/>
    <property type="match status" value="1"/>
</dbReference>
<organism evidence="4 5">
    <name type="scientific">Sphingomonas abaci</name>
    <dbReference type="NCBI Taxonomy" id="237611"/>
    <lineage>
        <taxon>Bacteria</taxon>
        <taxon>Pseudomonadati</taxon>
        <taxon>Pseudomonadota</taxon>
        <taxon>Alphaproteobacteria</taxon>
        <taxon>Sphingomonadales</taxon>
        <taxon>Sphingomonadaceae</taxon>
        <taxon>Sphingomonas</taxon>
    </lineage>
</organism>
<dbReference type="SUPFAM" id="SSF54631">
    <property type="entry name" value="CBS-domain pair"/>
    <property type="match status" value="1"/>
</dbReference>
<dbReference type="InterPro" id="IPR000644">
    <property type="entry name" value="CBS_dom"/>
</dbReference>
<evidence type="ECO:0000256" key="2">
    <source>
        <dbReference type="PROSITE-ProRule" id="PRU00284"/>
    </source>
</evidence>
<keyword evidence="5" id="KW-1185">Reference proteome</keyword>
<sequence>MLANDERIGRAADWIGERRMLGVDQPLLAAAEMFRHHAALRMLVVVDAQDRPVGVLHDSDMRVLLYSPHGYALLSNPSFGATLRSMMRPVALVDAAATPLAAFAAFTAAPEGCEGLVVVRDGRYLGTIGQPTLLRLVAESDAAEARRRAARADRIDAASRRFQADARELARRLTEASDQVATMSGRMAERAEHIGRGIAQVASASDQAARNMRLVADRGELLAAALATVEARTGDTHHATCAAVRLAAHGADEVESLRLAAGAIEAAVNEIEEIARHTATLSLNASIEAARAGAAGVGFAVVAGEVKALATKTRAAARTIHDRVAQIGAAVSGVHDVQSGLGAAVGIVETLSAAVDDAVRAQTLASRDISVTVQEVGAATRHIGDHAVGIRDGASAARDDAGFMHGLADAPVVRARTLEEQLGRLVDALQAA</sequence>
<evidence type="ECO:0000313" key="4">
    <source>
        <dbReference type="EMBL" id="MBB4617442.1"/>
    </source>
</evidence>
<keyword evidence="1 2" id="KW-0807">Transducer</keyword>
<comment type="caution">
    <text evidence="4">The sequence shown here is derived from an EMBL/GenBank/DDBJ whole genome shotgun (WGS) entry which is preliminary data.</text>
</comment>
<dbReference type="Gene3D" id="3.10.580.10">
    <property type="entry name" value="CBS-domain"/>
    <property type="match status" value="1"/>
</dbReference>
<dbReference type="PROSITE" id="PS50111">
    <property type="entry name" value="CHEMOTAXIS_TRANSDUC_2"/>
    <property type="match status" value="1"/>
</dbReference>
<dbReference type="InterPro" id="IPR004089">
    <property type="entry name" value="MCPsignal_dom"/>
</dbReference>
<protein>
    <submittedName>
        <fullName evidence="4">Methyl-accepting chemotaxis protein</fullName>
    </submittedName>
</protein>
<evidence type="ECO:0000313" key="5">
    <source>
        <dbReference type="Proteomes" id="UP000574769"/>
    </source>
</evidence>
<name>A0A7W7AJZ0_9SPHN</name>
<accession>A0A7W7AJZ0</accession>
<dbReference type="Gene3D" id="1.10.287.950">
    <property type="entry name" value="Methyl-accepting chemotaxis protein"/>
    <property type="match status" value="1"/>
</dbReference>
<dbReference type="RefSeq" id="WP_184113300.1">
    <property type="nucleotide sequence ID" value="NZ_JACHNY010000003.1"/>
</dbReference>
<dbReference type="Proteomes" id="UP000574769">
    <property type="component" value="Unassembled WGS sequence"/>
</dbReference>
<dbReference type="GO" id="GO:0016020">
    <property type="term" value="C:membrane"/>
    <property type="evidence" value="ECO:0007669"/>
    <property type="project" value="InterPro"/>
</dbReference>
<dbReference type="AlphaFoldDB" id="A0A7W7AJZ0"/>
<dbReference type="Pfam" id="PF00571">
    <property type="entry name" value="CBS"/>
    <property type="match status" value="1"/>
</dbReference>
<dbReference type="PANTHER" id="PTHR32089:SF112">
    <property type="entry name" value="LYSOZYME-LIKE PROTEIN-RELATED"/>
    <property type="match status" value="1"/>
</dbReference>
<dbReference type="Pfam" id="PF00015">
    <property type="entry name" value="MCPsignal"/>
    <property type="match status" value="1"/>
</dbReference>